<comment type="caution">
    <text evidence="1">The sequence shown here is derived from an EMBL/GenBank/DDBJ whole genome shotgun (WGS) entry which is preliminary data.</text>
</comment>
<evidence type="ECO:0000313" key="1">
    <source>
        <dbReference type="EMBL" id="KAK4017235.1"/>
    </source>
</evidence>
<accession>A0ABQ9ZWE3</accession>
<reference evidence="1 2" key="1">
    <citation type="journal article" date="2023" name="Nucleic Acids Res.">
        <title>The hologenome of Daphnia magna reveals possible DNA methylation and microbiome-mediated evolution of the host genome.</title>
        <authorList>
            <person name="Chaturvedi A."/>
            <person name="Li X."/>
            <person name="Dhandapani V."/>
            <person name="Marshall H."/>
            <person name="Kissane S."/>
            <person name="Cuenca-Cambronero M."/>
            <person name="Asole G."/>
            <person name="Calvet F."/>
            <person name="Ruiz-Romero M."/>
            <person name="Marangio P."/>
            <person name="Guigo R."/>
            <person name="Rago D."/>
            <person name="Mirbahai L."/>
            <person name="Eastwood N."/>
            <person name="Colbourne J.K."/>
            <person name="Zhou J."/>
            <person name="Mallon E."/>
            <person name="Orsini L."/>
        </authorList>
    </citation>
    <scope>NUCLEOTIDE SEQUENCE [LARGE SCALE GENOMIC DNA]</scope>
    <source>
        <strain evidence="1">LRV0_1</strain>
    </source>
</reference>
<protein>
    <submittedName>
        <fullName evidence="1">Uncharacterized protein</fullName>
    </submittedName>
</protein>
<proteinExistence type="predicted"/>
<dbReference type="EMBL" id="JAOYFB010000005">
    <property type="protein sequence ID" value="KAK4017235.1"/>
    <property type="molecule type" value="Genomic_DNA"/>
</dbReference>
<name>A0ABQ9ZWE3_9CRUS</name>
<evidence type="ECO:0000313" key="2">
    <source>
        <dbReference type="Proteomes" id="UP001234178"/>
    </source>
</evidence>
<keyword evidence="2" id="KW-1185">Reference proteome</keyword>
<gene>
    <name evidence="1" type="ORF">OUZ56_032183</name>
</gene>
<sequence>MLDKGEICDELRAIAESVGEWGNKLLEEDVFPREDYRELERAGAYLRAFLKSRLASVAPSSDLKFLSLMKIYAREDKSAVEVCVKSVLNHLWYLSEQLVVFAIFDHDLPSSLKPRLH</sequence>
<organism evidence="1 2">
    <name type="scientific">Daphnia magna</name>
    <dbReference type="NCBI Taxonomy" id="35525"/>
    <lineage>
        <taxon>Eukaryota</taxon>
        <taxon>Metazoa</taxon>
        <taxon>Ecdysozoa</taxon>
        <taxon>Arthropoda</taxon>
        <taxon>Crustacea</taxon>
        <taxon>Branchiopoda</taxon>
        <taxon>Diplostraca</taxon>
        <taxon>Cladocera</taxon>
        <taxon>Anomopoda</taxon>
        <taxon>Daphniidae</taxon>
        <taxon>Daphnia</taxon>
    </lineage>
</organism>
<dbReference type="Proteomes" id="UP001234178">
    <property type="component" value="Unassembled WGS sequence"/>
</dbReference>